<dbReference type="Gene3D" id="3.40.50.12780">
    <property type="entry name" value="N-terminal domain of ligase-like"/>
    <property type="match status" value="1"/>
</dbReference>
<evidence type="ECO:0000259" key="1">
    <source>
        <dbReference type="Pfam" id="PF16177"/>
    </source>
</evidence>
<evidence type="ECO:0000313" key="3">
    <source>
        <dbReference type="Proteomes" id="UP000464658"/>
    </source>
</evidence>
<dbReference type="InterPro" id="IPR032387">
    <property type="entry name" value="ACAS_N"/>
</dbReference>
<dbReference type="Proteomes" id="UP000464658">
    <property type="component" value="Chromosome"/>
</dbReference>
<dbReference type="GO" id="GO:0003987">
    <property type="term" value="F:acetate-CoA ligase activity"/>
    <property type="evidence" value="ECO:0007669"/>
    <property type="project" value="TreeGrafter"/>
</dbReference>
<dbReference type="PANTHER" id="PTHR24095">
    <property type="entry name" value="ACETYL-COENZYME A SYNTHETASE"/>
    <property type="match status" value="1"/>
</dbReference>
<dbReference type="InterPro" id="IPR042099">
    <property type="entry name" value="ANL_N_sf"/>
</dbReference>
<organism evidence="2 3">
    <name type="scientific">Bacillus safensis</name>
    <dbReference type="NCBI Taxonomy" id="561879"/>
    <lineage>
        <taxon>Bacteria</taxon>
        <taxon>Bacillati</taxon>
        <taxon>Bacillota</taxon>
        <taxon>Bacilli</taxon>
        <taxon>Bacillales</taxon>
        <taxon>Bacillaceae</taxon>
        <taxon>Bacillus</taxon>
    </lineage>
</organism>
<evidence type="ECO:0000313" key="2">
    <source>
        <dbReference type="EMBL" id="BBP89891.1"/>
    </source>
</evidence>
<protein>
    <recommendedName>
        <fullName evidence="1">Acetyl-coenzyme A synthetase N-terminal domain-containing protein</fullName>
    </recommendedName>
</protein>
<proteinExistence type="predicted"/>
<name>A0A5S9MAG6_BACIA</name>
<sequence length="132" mass="15769">MMNLKPAWIPEKQMMKQTRLYKWMHSLSFTTYDAFYQASIERTDWFWREAEKAVGIVWKEPYEAALGQDSFMWPNWYKGGGLNVVETAVDKWAENEETQHQPAVIWRNEAGEERRWTFLELQENVNRLAAGF</sequence>
<feature type="domain" description="Acetyl-coenzyme A synthetase N-terminal" evidence="1">
    <location>
        <begin position="32"/>
        <end position="87"/>
    </location>
</feature>
<dbReference type="AlphaFoldDB" id="A0A5S9MAG6"/>
<accession>A0A5S9MAG6</accession>
<dbReference type="SUPFAM" id="SSF56801">
    <property type="entry name" value="Acetyl-CoA synthetase-like"/>
    <property type="match status" value="1"/>
</dbReference>
<dbReference type="Pfam" id="PF16177">
    <property type="entry name" value="ACAS_N"/>
    <property type="match status" value="1"/>
</dbReference>
<dbReference type="PANTHER" id="PTHR24095:SF14">
    <property type="entry name" value="ACETYL-COENZYME A SYNTHETASE 1"/>
    <property type="match status" value="1"/>
</dbReference>
<gene>
    <name evidence="2" type="ORF">BsIDN1_35090</name>
</gene>
<dbReference type="EMBL" id="AP021906">
    <property type="protein sequence ID" value="BBP89891.1"/>
    <property type="molecule type" value="Genomic_DNA"/>
</dbReference>
<dbReference type="GO" id="GO:0006085">
    <property type="term" value="P:acetyl-CoA biosynthetic process"/>
    <property type="evidence" value="ECO:0007669"/>
    <property type="project" value="TreeGrafter"/>
</dbReference>
<reference evidence="2 3" key="1">
    <citation type="submission" date="2019-12" db="EMBL/GenBank/DDBJ databases">
        <title>Full genome sequence of a Bacillus safensis strain isolated from commercially available natto in Indonesia.</title>
        <authorList>
            <person name="Yoshida M."/>
            <person name="Uomi M."/>
            <person name="Waturangi D."/>
            <person name="Ekaputri J.J."/>
            <person name="Setiamarga D.H.E."/>
        </authorList>
    </citation>
    <scope>NUCLEOTIDE SEQUENCE [LARGE SCALE GENOMIC DNA]</scope>
    <source>
        <strain evidence="2 3">IDN1</strain>
    </source>
</reference>